<gene>
    <name evidence="3" type="ORF">JXQ802_LOCUS30422</name>
    <name evidence="2" type="ORF">PYM288_LOCUS13797</name>
</gene>
<evidence type="ECO:0000313" key="5">
    <source>
        <dbReference type="Proteomes" id="UP000663870"/>
    </source>
</evidence>
<evidence type="ECO:0000256" key="1">
    <source>
        <dbReference type="SAM" id="Phobius"/>
    </source>
</evidence>
<dbReference type="InterPro" id="IPR003571">
    <property type="entry name" value="Snake_3FTx"/>
</dbReference>
<keyword evidence="1" id="KW-0472">Membrane</keyword>
<dbReference type="EMBL" id="CAJNOL010001234">
    <property type="protein sequence ID" value="CAF1318662.1"/>
    <property type="molecule type" value="Genomic_DNA"/>
</dbReference>
<organism evidence="2 4">
    <name type="scientific">Rotaria sordida</name>
    <dbReference type="NCBI Taxonomy" id="392033"/>
    <lineage>
        <taxon>Eukaryota</taxon>
        <taxon>Metazoa</taxon>
        <taxon>Spiralia</taxon>
        <taxon>Gnathifera</taxon>
        <taxon>Rotifera</taxon>
        <taxon>Eurotatoria</taxon>
        <taxon>Bdelloidea</taxon>
        <taxon>Philodinida</taxon>
        <taxon>Philodinidae</taxon>
        <taxon>Rotaria</taxon>
    </lineage>
</organism>
<dbReference type="Gene3D" id="2.10.60.10">
    <property type="entry name" value="CD59"/>
    <property type="match status" value="1"/>
</dbReference>
<dbReference type="EMBL" id="CAJNOH010000286">
    <property type="protein sequence ID" value="CAF0984620.1"/>
    <property type="molecule type" value="Genomic_DNA"/>
</dbReference>
<dbReference type="Proteomes" id="UP000663870">
    <property type="component" value="Unassembled WGS sequence"/>
</dbReference>
<comment type="caution">
    <text evidence="2">The sequence shown here is derived from an EMBL/GenBank/DDBJ whole genome shotgun (WGS) entry which is preliminary data.</text>
</comment>
<evidence type="ECO:0000313" key="2">
    <source>
        <dbReference type="EMBL" id="CAF0984620.1"/>
    </source>
</evidence>
<protein>
    <submittedName>
        <fullName evidence="2">Uncharacterized protein</fullName>
    </submittedName>
</protein>
<keyword evidence="1" id="KW-0812">Transmembrane</keyword>
<dbReference type="AlphaFoldDB" id="A0A814FEB7"/>
<name>A0A814FEB7_9BILA</name>
<dbReference type="SUPFAM" id="SSF57302">
    <property type="entry name" value="Snake toxin-like"/>
    <property type="match status" value="1"/>
</dbReference>
<evidence type="ECO:0000313" key="3">
    <source>
        <dbReference type="EMBL" id="CAF1318662.1"/>
    </source>
</evidence>
<reference evidence="2" key="1">
    <citation type="submission" date="2021-02" db="EMBL/GenBank/DDBJ databases">
        <authorList>
            <person name="Nowell W R."/>
        </authorList>
    </citation>
    <scope>NUCLEOTIDE SEQUENCE</scope>
</reference>
<dbReference type="GO" id="GO:0005576">
    <property type="term" value="C:extracellular region"/>
    <property type="evidence" value="ECO:0007669"/>
    <property type="project" value="InterPro"/>
</dbReference>
<accession>A0A814FEB7</accession>
<feature type="transmembrane region" description="Helical" evidence="1">
    <location>
        <begin position="162"/>
        <end position="179"/>
    </location>
</feature>
<sequence length="181" mass="20150">MFVWWLIGSIGYLYIGIIFCQDNSHVLADMEPQSDVVQVQLSVNGNPPQQVINETNNIAAKDGINTETSTITTAAPEPFSCHECTDCHLIKSDNITTRVCETGINMCYKMYKQINNVSRLVHLGCSTSKGQCTVPEDYQPKSFESITCCTSQKCNQATQVKISFFLSSLSLFSLLVIIYNK</sequence>
<keyword evidence="5" id="KW-1185">Reference proteome</keyword>
<keyword evidence="1" id="KW-1133">Transmembrane helix</keyword>
<evidence type="ECO:0000313" key="4">
    <source>
        <dbReference type="Proteomes" id="UP000663854"/>
    </source>
</evidence>
<proteinExistence type="predicted"/>
<dbReference type="GO" id="GO:0090729">
    <property type="term" value="F:toxin activity"/>
    <property type="evidence" value="ECO:0007669"/>
    <property type="project" value="InterPro"/>
</dbReference>
<dbReference type="CDD" id="cd00206">
    <property type="entry name" value="TFP_snake_toxin"/>
    <property type="match status" value="1"/>
</dbReference>
<dbReference type="Proteomes" id="UP000663854">
    <property type="component" value="Unassembled WGS sequence"/>
</dbReference>
<dbReference type="InterPro" id="IPR045860">
    <property type="entry name" value="Snake_toxin-like_sf"/>
</dbReference>